<keyword evidence="3" id="KW-1185">Reference proteome</keyword>
<accession>A0AAV9GQA7</accession>
<feature type="transmembrane region" description="Helical" evidence="1">
    <location>
        <begin position="21"/>
        <end position="45"/>
    </location>
</feature>
<dbReference type="Proteomes" id="UP001321760">
    <property type="component" value="Unassembled WGS sequence"/>
</dbReference>
<gene>
    <name evidence="2" type="ORF">QBC34DRAFT_325009</name>
</gene>
<dbReference type="AlphaFoldDB" id="A0AAV9GQA7"/>
<evidence type="ECO:0008006" key="4">
    <source>
        <dbReference type="Google" id="ProtNLM"/>
    </source>
</evidence>
<reference evidence="2" key="2">
    <citation type="submission" date="2023-05" db="EMBL/GenBank/DDBJ databases">
        <authorList>
            <consortium name="Lawrence Berkeley National Laboratory"/>
            <person name="Steindorff A."/>
            <person name="Hensen N."/>
            <person name="Bonometti L."/>
            <person name="Westerberg I."/>
            <person name="Brannstrom I.O."/>
            <person name="Guillou S."/>
            <person name="Cros-Aarteil S."/>
            <person name="Calhoun S."/>
            <person name="Haridas S."/>
            <person name="Kuo A."/>
            <person name="Mondo S."/>
            <person name="Pangilinan J."/>
            <person name="Riley R."/>
            <person name="Labutti K."/>
            <person name="Andreopoulos B."/>
            <person name="Lipzen A."/>
            <person name="Chen C."/>
            <person name="Yanf M."/>
            <person name="Daum C."/>
            <person name="Ng V."/>
            <person name="Clum A."/>
            <person name="Ohm R."/>
            <person name="Martin F."/>
            <person name="Silar P."/>
            <person name="Natvig D."/>
            <person name="Lalanne C."/>
            <person name="Gautier V."/>
            <person name="Ament-Velasquez S.L."/>
            <person name="Kruys A."/>
            <person name="Hutchinson M.I."/>
            <person name="Powell A.J."/>
            <person name="Barry K."/>
            <person name="Miller A.N."/>
            <person name="Grigoriev I.V."/>
            <person name="Debuchy R."/>
            <person name="Gladieux P."/>
            <person name="Thoren M.H."/>
            <person name="Johannesson H."/>
        </authorList>
    </citation>
    <scope>NUCLEOTIDE SEQUENCE</scope>
    <source>
        <strain evidence="2">PSN243</strain>
    </source>
</reference>
<proteinExistence type="predicted"/>
<reference evidence="2" key="1">
    <citation type="journal article" date="2023" name="Mol. Phylogenet. Evol.">
        <title>Genome-scale phylogeny and comparative genomics of the fungal order Sordariales.</title>
        <authorList>
            <person name="Hensen N."/>
            <person name="Bonometti L."/>
            <person name="Westerberg I."/>
            <person name="Brannstrom I.O."/>
            <person name="Guillou S."/>
            <person name="Cros-Aarteil S."/>
            <person name="Calhoun S."/>
            <person name="Haridas S."/>
            <person name="Kuo A."/>
            <person name="Mondo S."/>
            <person name="Pangilinan J."/>
            <person name="Riley R."/>
            <person name="LaButti K."/>
            <person name="Andreopoulos B."/>
            <person name="Lipzen A."/>
            <person name="Chen C."/>
            <person name="Yan M."/>
            <person name="Daum C."/>
            <person name="Ng V."/>
            <person name="Clum A."/>
            <person name="Steindorff A."/>
            <person name="Ohm R.A."/>
            <person name="Martin F."/>
            <person name="Silar P."/>
            <person name="Natvig D.O."/>
            <person name="Lalanne C."/>
            <person name="Gautier V."/>
            <person name="Ament-Velasquez S.L."/>
            <person name="Kruys A."/>
            <person name="Hutchinson M.I."/>
            <person name="Powell A.J."/>
            <person name="Barry K."/>
            <person name="Miller A.N."/>
            <person name="Grigoriev I.V."/>
            <person name="Debuchy R."/>
            <person name="Gladieux P."/>
            <person name="Hiltunen Thoren M."/>
            <person name="Johannesson H."/>
        </authorList>
    </citation>
    <scope>NUCLEOTIDE SEQUENCE</scope>
    <source>
        <strain evidence="2">PSN243</strain>
    </source>
</reference>
<keyword evidence="1" id="KW-0812">Transmembrane</keyword>
<organism evidence="2 3">
    <name type="scientific">Podospora aff. communis PSN243</name>
    <dbReference type="NCBI Taxonomy" id="3040156"/>
    <lineage>
        <taxon>Eukaryota</taxon>
        <taxon>Fungi</taxon>
        <taxon>Dikarya</taxon>
        <taxon>Ascomycota</taxon>
        <taxon>Pezizomycotina</taxon>
        <taxon>Sordariomycetes</taxon>
        <taxon>Sordariomycetidae</taxon>
        <taxon>Sordariales</taxon>
        <taxon>Podosporaceae</taxon>
        <taxon>Podospora</taxon>
    </lineage>
</organism>
<keyword evidence="1" id="KW-1133">Transmembrane helix</keyword>
<sequence>MANLVSLQAESSPDAGSVTDWISAICSAVGAAVAVITVITVYVAARQLLTEHKAYQLGLAEDTLGPWHKKVKTKSLFGLQQQVSTPNITLPLLMKNNWRPTIDRPTEANCKPGGSLRDIEGAPAKASWVNFAEVLGIGPQDENLYHMSTQASLVNGIVPMRWEGKDLVGICTMLGYQSCEDKPSFKTPMPLPMQWSGPLGWLQFRPSADGCIVEFRRRGRIDNQLSPKLHDFYDGIAYQPEDHCLRSRLWRSINGMLLKNGKALYVGGADREDIGRTIKNTLQELQGKMGEFEGFLKKLHPGDHPTQETHANREMDNALFDELMGGDFSPEQIAQKLQLDGVNKAKPYTGKENKEETSHIPDFLQDIEKKVGAKEILMPCRGLLSTVVEGELAHSRGLNISDSVEYHRKFMTLEEADISSTKFGYNLGDLYMDDGLLPLFKEAMELLRPDGYYFTTTKMLAADVHNVYKHAEELTDKDHKIWIFPAFDLSAWNRVASSHRSETLHFAMMLCNEFQYIRKHNRATYTVGDMVAVAKASRSLRNLHQAPDLTWALLICPDLFNDLAHAFEAMTDLSAFNDSLSKPVRCQGGELDCAELMERCAVSDALDEKPASKSYKTPLCGDGEYSGSQMLAAFMDVLMTYYWTEKSWISDVGLYDTVIPPTITMC</sequence>
<evidence type="ECO:0000256" key="1">
    <source>
        <dbReference type="SAM" id="Phobius"/>
    </source>
</evidence>
<protein>
    <recommendedName>
        <fullName evidence="4">PH domain-containing protein</fullName>
    </recommendedName>
</protein>
<evidence type="ECO:0000313" key="3">
    <source>
        <dbReference type="Proteomes" id="UP001321760"/>
    </source>
</evidence>
<evidence type="ECO:0000313" key="2">
    <source>
        <dbReference type="EMBL" id="KAK4450135.1"/>
    </source>
</evidence>
<dbReference type="EMBL" id="MU865934">
    <property type="protein sequence ID" value="KAK4450135.1"/>
    <property type="molecule type" value="Genomic_DNA"/>
</dbReference>
<keyword evidence="1" id="KW-0472">Membrane</keyword>
<comment type="caution">
    <text evidence="2">The sequence shown here is derived from an EMBL/GenBank/DDBJ whole genome shotgun (WGS) entry which is preliminary data.</text>
</comment>
<name>A0AAV9GQA7_9PEZI</name>